<gene>
    <name evidence="4" type="ORF">niasHT_003645</name>
</gene>
<dbReference type="InterPro" id="IPR001878">
    <property type="entry name" value="Znf_CCHC"/>
</dbReference>
<keyword evidence="1" id="KW-0479">Metal-binding</keyword>
<dbReference type="PROSITE" id="PS50158">
    <property type="entry name" value="ZF_CCHC"/>
    <property type="match status" value="1"/>
</dbReference>
<dbReference type="GO" id="GO:0008270">
    <property type="term" value="F:zinc ion binding"/>
    <property type="evidence" value="ECO:0007669"/>
    <property type="project" value="UniProtKB-KW"/>
</dbReference>
<organism evidence="4 5">
    <name type="scientific">Heterodera trifolii</name>
    <dbReference type="NCBI Taxonomy" id="157864"/>
    <lineage>
        <taxon>Eukaryota</taxon>
        <taxon>Metazoa</taxon>
        <taxon>Ecdysozoa</taxon>
        <taxon>Nematoda</taxon>
        <taxon>Chromadorea</taxon>
        <taxon>Rhabditida</taxon>
        <taxon>Tylenchina</taxon>
        <taxon>Tylenchomorpha</taxon>
        <taxon>Tylenchoidea</taxon>
        <taxon>Heteroderidae</taxon>
        <taxon>Heteroderinae</taxon>
        <taxon>Heterodera</taxon>
    </lineage>
</organism>
<proteinExistence type="predicted"/>
<dbReference type="SUPFAM" id="SSF57756">
    <property type="entry name" value="Retrovirus zinc finger-like domains"/>
    <property type="match status" value="1"/>
</dbReference>
<accession>A0ABD2MF22</accession>
<feature type="compositionally biased region" description="Basic and acidic residues" evidence="2">
    <location>
        <begin position="160"/>
        <end position="204"/>
    </location>
</feature>
<evidence type="ECO:0000256" key="1">
    <source>
        <dbReference type="PROSITE-ProRule" id="PRU00047"/>
    </source>
</evidence>
<evidence type="ECO:0000256" key="2">
    <source>
        <dbReference type="SAM" id="MobiDB-lite"/>
    </source>
</evidence>
<keyword evidence="5" id="KW-1185">Reference proteome</keyword>
<keyword evidence="1" id="KW-0862">Zinc</keyword>
<evidence type="ECO:0000313" key="5">
    <source>
        <dbReference type="Proteomes" id="UP001620626"/>
    </source>
</evidence>
<sequence>MLHHHQPVPQQCVRRVELSHRLGHQGRFVYAFVVHLCKQKLQPADCVPSAQGFRVGAMRSAEAKRGKCRMIKTQEKGAVNKPQEKGPDTETKEKRGDAESLKCGYTNEKRGDAKPSKKNGAVGKPNEKRGDENQRQEKVVDTEPNLKCGDANSQNCGDVEPLKKKGAVDKPQEKGPDTETKEQRGDAESLKRGDTNEKRGDAKPSKKKGAVGKPNEKRGDAKPSKKNGAVGKPNEKLGDENSVMHFLAKKPKKPPAKPFDPNFACCNRCGRKGHVANMCSNEGARCFRCGRLANHISTDCPYRHPDSTTGNGLKCWNCVDAHKMTRCPKEKWCKEHHTWHNKC</sequence>
<dbReference type="GO" id="GO:0019899">
    <property type="term" value="F:enzyme binding"/>
    <property type="evidence" value="ECO:0007669"/>
    <property type="project" value="UniProtKB-ARBA"/>
</dbReference>
<dbReference type="InterPro" id="IPR036875">
    <property type="entry name" value="Znf_CCHC_sf"/>
</dbReference>
<dbReference type="SMART" id="SM00343">
    <property type="entry name" value="ZnF_C2HC"/>
    <property type="match status" value="3"/>
</dbReference>
<dbReference type="Proteomes" id="UP001620626">
    <property type="component" value="Unassembled WGS sequence"/>
</dbReference>
<feature type="compositionally biased region" description="Basic and acidic residues" evidence="2">
    <location>
        <begin position="125"/>
        <end position="141"/>
    </location>
</feature>
<feature type="region of interest" description="Disordered" evidence="2">
    <location>
        <begin position="61"/>
        <end position="240"/>
    </location>
</feature>
<evidence type="ECO:0000313" key="4">
    <source>
        <dbReference type="EMBL" id="KAL3126048.1"/>
    </source>
</evidence>
<comment type="caution">
    <text evidence="4">The sequence shown here is derived from an EMBL/GenBank/DDBJ whole genome shotgun (WGS) entry which is preliminary data.</text>
</comment>
<protein>
    <recommendedName>
        <fullName evidence="3">CCHC-type domain-containing protein</fullName>
    </recommendedName>
</protein>
<keyword evidence="1" id="KW-0863">Zinc-finger</keyword>
<feature type="compositionally biased region" description="Basic and acidic residues" evidence="2">
    <location>
        <begin position="82"/>
        <end position="100"/>
    </location>
</feature>
<dbReference type="Gene3D" id="4.10.60.10">
    <property type="entry name" value="Zinc finger, CCHC-type"/>
    <property type="match status" value="1"/>
</dbReference>
<dbReference type="AlphaFoldDB" id="A0ABD2MF22"/>
<feature type="compositionally biased region" description="Basic and acidic residues" evidence="2">
    <location>
        <begin position="214"/>
        <end position="223"/>
    </location>
</feature>
<dbReference type="EMBL" id="JBICBT010000011">
    <property type="protein sequence ID" value="KAL3126048.1"/>
    <property type="molecule type" value="Genomic_DNA"/>
</dbReference>
<evidence type="ECO:0000259" key="3">
    <source>
        <dbReference type="PROSITE" id="PS50158"/>
    </source>
</evidence>
<reference evidence="4 5" key="1">
    <citation type="submission" date="2024-10" db="EMBL/GenBank/DDBJ databases">
        <authorList>
            <person name="Kim D."/>
        </authorList>
    </citation>
    <scope>NUCLEOTIDE SEQUENCE [LARGE SCALE GENOMIC DNA]</scope>
    <source>
        <strain evidence="4">BH-2024</strain>
    </source>
</reference>
<name>A0ABD2MF22_9BILA</name>
<feature type="domain" description="CCHC-type" evidence="3">
    <location>
        <begin position="266"/>
        <end position="281"/>
    </location>
</feature>